<evidence type="ECO:0000313" key="2">
    <source>
        <dbReference type="EMBL" id="TKA08093.1"/>
    </source>
</evidence>
<dbReference type="Proteomes" id="UP000305778">
    <property type="component" value="Unassembled WGS sequence"/>
</dbReference>
<evidence type="ECO:0000313" key="3">
    <source>
        <dbReference type="Proteomes" id="UP000305778"/>
    </source>
</evidence>
<evidence type="ECO:0000256" key="1">
    <source>
        <dbReference type="SAM" id="MobiDB-lite"/>
    </source>
</evidence>
<organism evidence="2 3">
    <name type="scientific">Actinacidiphila oryziradicis</name>
    <dbReference type="NCBI Taxonomy" id="2571141"/>
    <lineage>
        <taxon>Bacteria</taxon>
        <taxon>Bacillati</taxon>
        <taxon>Actinomycetota</taxon>
        <taxon>Actinomycetes</taxon>
        <taxon>Kitasatosporales</taxon>
        <taxon>Streptomycetaceae</taxon>
        <taxon>Actinacidiphila</taxon>
    </lineage>
</organism>
<feature type="region of interest" description="Disordered" evidence="1">
    <location>
        <begin position="52"/>
        <end position="181"/>
    </location>
</feature>
<proteinExistence type="predicted"/>
<name>A0A4U0SGE8_9ACTN</name>
<dbReference type="AlphaFoldDB" id="A0A4U0SGE8"/>
<dbReference type="InterPro" id="IPR006311">
    <property type="entry name" value="TAT_signal"/>
</dbReference>
<dbReference type="PROSITE" id="PS51318">
    <property type="entry name" value="TAT"/>
    <property type="match status" value="1"/>
</dbReference>
<feature type="compositionally biased region" description="Basic and acidic residues" evidence="1">
    <location>
        <begin position="101"/>
        <end position="110"/>
    </location>
</feature>
<feature type="compositionally biased region" description="Polar residues" evidence="1">
    <location>
        <begin position="60"/>
        <end position="84"/>
    </location>
</feature>
<keyword evidence="3" id="KW-1185">Reference proteome</keyword>
<accession>A0A4U0SGE8</accession>
<protein>
    <submittedName>
        <fullName evidence="2">Uncharacterized protein</fullName>
    </submittedName>
</protein>
<gene>
    <name evidence="2" type="ORF">FCI23_29820</name>
</gene>
<sequence>MPFMARSPPAINPGRMPGCDFTRRDLLRWSAVAAAAPAVTGFALDGVAAAATAQGDTRRSPTGRSTPAGSPSCACTSGFWSPGSSRAPRNGSRGCGTGETCGREPGEGRPTDAIAGDRCWDGDMATHRSAAPGPHEGRVTAPRPCVLSSRSGEGSGERKGGTETGNRDARYSEWNVADRSG</sequence>
<dbReference type="EMBL" id="SUMC01000034">
    <property type="protein sequence ID" value="TKA08093.1"/>
    <property type="molecule type" value="Genomic_DNA"/>
</dbReference>
<feature type="compositionally biased region" description="Basic and acidic residues" evidence="1">
    <location>
        <begin position="155"/>
        <end position="171"/>
    </location>
</feature>
<dbReference type="InterPro" id="IPR019546">
    <property type="entry name" value="TAT_signal_bac_arc"/>
</dbReference>
<reference evidence="2 3" key="1">
    <citation type="submission" date="2019-04" db="EMBL/GenBank/DDBJ databases">
        <title>Streptomyces oryziradicis sp. nov., a novel actinomycete isolated from rhizosphere soil of rice (Oryza sativa L.).</title>
        <authorList>
            <person name="Li C."/>
        </authorList>
    </citation>
    <scope>NUCLEOTIDE SEQUENCE [LARGE SCALE GENOMIC DNA]</scope>
    <source>
        <strain evidence="2 3">NEAU-C40</strain>
    </source>
</reference>
<dbReference type="Pfam" id="PF10518">
    <property type="entry name" value="TAT_signal"/>
    <property type="match status" value="1"/>
</dbReference>
<comment type="caution">
    <text evidence="2">The sequence shown here is derived from an EMBL/GenBank/DDBJ whole genome shotgun (WGS) entry which is preliminary data.</text>
</comment>